<keyword evidence="2" id="KW-1185">Reference proteome</keyword>
<dbReference type="PANTHER" id="PTHR37163:SF1">
    <property type="entry name" value="DUF501 DOMAIN-CONTAINING PROTEIN"/>
    <property type="match status" value="1"/>
</dbReference>
<evidence type="ECO:0000313" key="1">
    <source>
        <dbReference type="EMBL" id="ACO04104.1"/>
    </source>
</evidence>
<dbReference type="Proteomes" id="UP000001366">
    <property type="component" value="Chromosome"/>
</dbReference>
<gene>
    <name evidence="1" type="ordered locus">PERMA_0791</name>
</gene>
<dbReference type="Pfam" id="PF04417">
    <property type="entry name" value="DUF501"/>
    <property type="match status" value="1"/>
</dbReference>
<evidence type="ECO:0008006" key="3">
    <source>
        <dbReference type="Google" id="ProtNLM"/>
    </source>
</evidence>
<protein>
    <recommendedName>
        <fullName evidence="3">DUF501 domain-containing protein</fullName>
    </recommendedName>
</protein>
<dbReference type="KEGG" id="pmx:PERMA_0791"/>
<accession>C0QPI3</accession>
<dbReference type="STRING" id="123214.PERMA_0791"/>
<sequence>MKSIDVFRQDIVVWDKKRKIYVPQPTRFWILDRDIRAKISRLEEKGYIACFSEKISTDESLFSFFITLHEREIEERIKIFKEKYPQFLDDPRFSVLLDKNVGIGGIRDFKEKPFKVKCLHLWTAYHSGDKRFENPIGEFVLKNI</sequence>
<dbReference type="eggNOG" id="COG1507">
    <property type="taxonomic scope" value="Bacteria"/>
</dbReference>
<proteinExistence type="predicted"/>
<name>C0QPI3_PERMH</name>
<evidence type="ECO:0000313" key="2">
    <source>
        <dbReference type="Proteomes" id="UP000001366"/>
    </source>
</evidence>
<dbReference type="EMBL" id="CP001230">
    <property type="protein sequence ID" value="ACO04104.1"/>
    <property type="molecule type" value="Genomic_DNA"/>
</dbReference>
<reference evidence="1 2" key="1">
    <citation type="journal article" date="2009" name="J. Bacteriol.">
        <title>Complete and draft genome sequences of six members of the Aquificales.</title>
        <authorList>
            <person name="Reysenbach A.L."/>
            <person name="Hamamura N."/>
            <person name="Podar M."/>
            <person name="Griffiths E."/>
            <person name="Ferreira S."/>
            <person name="Hochstein R."/>
            <person name="Heidelberg J."/>
            <person name="Johnson J."/>
            <person name="Mead D."/>
            <person name="Pohorille A."/>
            <person name="Sarmiento M."/>
            <person name="Schweighofer K."/>
            <person name="Seshadri R."/>
            <person name="Voytek M.A."/>
        </authorList>
    </citation>
    <scope>NUCLEOTIDE SEQUENCE [LARGE SCALE GENOMIC DNA]</scope>
    <source>
        <strain evidence="2">DSM 14350 / EX-H1</strain>
    </source>
</reference>
<dbReference type="PaxDb" id="123214-PERMA_0791"/>
<dbReference type="AlphaFoldDB" id="C0QPI3"/>
<dbReference type="PANTHER" id="PTHR37163">
    <property type="entry name" value="CONSERVED PROTEIN"/>
    <property type="match status" value="1"/>
</dbReference>
<dbReference type="HOGENOM" id="CLU_1764197_0_0_0"/>
<dbReference type="InterPro" id="IPR007511">
    <property type="entry name" value="DUF501"/>
</dbReference>
<organism evidence="1 2">
    <name type="scientific">Persephonella marina (strain DSM 14350 / EX-H1)</name>
    <dbReference type="NCBI Taxonomy" id="123214"/>
    <lineage>
        <taxon>Bacteria</taxon>
        <taxon>Pseudomonadati</taxon>
        <taxon>Aquificota</taxon>
        <taxon>Aquificia</taxon>
        <taxon>Aquificales</taxon>
        <taxon>Hydrogenothermaceae</taxon>
        <taxon>Persephonella</taxon>
    </lineage>
</organism>